<feature type="active site" evidence="14">
    <location>
        <position position="429"/>
    </location>
</feature>
<feature type="domain" description="AAA+ ATPase" evidence="17">
    <location>
        <begin position="198"/>
        <end position="337"/>
    </location>
</feature>
<evidence type="ECO:0000256" key="11">
    <source>
        <dbReference type="ARBA" id="ARBA00022989"/>
    </source>
</evidence>
<protein>
    <recommendedName>
        <fullName evidence="14">ATP-dependent zinc metalloprotease FtsH</fullName>
        <ecNumber evidence="14">3.4.24.-</ecNumber>
    </recommendedName>
</protein>
<dbReference type="Pfam" id="PF06480">
    <property type="entry name" value="FtsH_ext"/>
    <property type="match status" value="1"/>
</dbReference>
<comment type="function">
    <text evidence="14">Acts as a processive, ATP-dependent zinc metallopeptidase for both cytoplasmic and membrane proteins. Plays a role in the quality control of integral membrane proteins.</text>
</comment>
<evidence type="ECO:0000256" key="3">
    <source>
        <dbReference type="ARBA" id="ARBA00022475"/>
    </source>
</evidence>
<dbReference type="EC" id="3.4.24.-" evidence="14"/>
<evidence type="ECO:0000256" key="2">
    <source>
        <dbReference type="ARBA" id="ARBA00010044"/>
    </source>
</evidence>
<evidence type="ECO:0000256" key="10">
    <source>
        <dbReference type="ARBA" id="ARBA00022840"/>
    </source>
</evidence>
<keyword evidence="3 14" id="KW-1003">Cell membrane</keyword>
<feature type="binding site" evidence="14">
    <location>
        <begin position="206"/>
        <end position="213"/>
    </location>
    <ligand>
        <name>ATP</name>
        <dbReference type="ChEBI" id="CHEBI:30616"/>
    </ligand>
</feature>
<dbReference type="RefSeq" id="WP_184048028.1">
    <property type="nucleotide sequence ID" value="NZ_JACHKA010000001.1"/>
</dbReference>
<gene>
    <name evidence="14" type="primary">ftsH</name>
    <name evidence="18" type="ORF">HNP60_002240</name>
</gene>
<dbReference type="Pfam" id="PF00004">
    <property type="entry name" value="AAA"/>
    <property type="match status" value="1"/>
</dbReference>
<evidence type="ECO:0000256" key="8">
    <source>
        <dbReference type="ARBA" id="ARBA00022801"/>
    </source>
</evidence>
<comment type="caution">
    <text evidence="18">The sequence shown here is derived from an EMBL/GenBank/DDBJ whole genome shotgun (WGS) entry which is preliminary data.</text>
</comment>
<dbReference type="Gene3D" id="3.30.720.210">
    <property type="match status" value="1"/>
</dbReference>
<evidence type="ECO:0000256" key="5">
    <source>
        <dbReference type="ARBA" id="ARBA00022692"/>
    </source>
</evidence>
<dbReference type="Gene3D" id="1.20.58.760">
    <property type="entry name" value="Peptidase M41"/>
    <property type="match status" value="1"/>
</dbReference>
<dbReference type="SMART" id="SM00382">
    <property type="entry name" value="AAA"/>
    <property type="match status" value="1"/>
</dbReference>
<dbReference type="HAMAP" id="MF_01458">
    <property type="entry name" value="FtsH"/>
    <property type="match status" value="1"/>
</dbReference>
<evidence type="ECO:0000259" key="17">
    <source>
        <dbReference type="SMART" id="SM00382"/>
    </source>
</evidence>
<dbReference type="PANTHER" id="PTHR23076:SF97">
    <property type="entry name" value="ATP-DEPENDENT ZINC METALLOPROTEASE YME1L1"/>
    <property type="match status" value="1"/>
</dbReference>
<dbReference type="Proteomes" id="UP001138540">
    <property type="component" value="Unassembled WGS sequence"/>
</dbReference>
<feature type="transmembrane region" description="Helical" evidence="14">
    <location>
        <begin position="111"/>
        <end position="133"/>
    </location>
</feature>
<keyword evidence="10 14" id="KW-0067">ATP-binding</keyword>
<dbReference type="InterPro" id="IPR003960">
    <property type="entry name" value="ATPase_AAA_CS"/>
</dbReference>
<dbReference type="Gene3D" id="3.40.50.300">
    <property type="entry name" value="P-loop containing nucleotide triphosphate hydrolases"/>
    <property type="match status" value="1"/>
</dbReference>
<keyword evidence="5 14" id="KW-0812">Transmembrane</keyword>
<feature type="compositionally biased region" description="Polar residues" evidence="16">
    <location>
        <begin position="619"/>
        <end position="632"/>
    </location>
</feature>
<dbReference type="Pfam" id="PF01434">
    <property type="entry name" value="Peptidase_M41"/>
    <property type="match status" value="1"/>
</dbReference>
<dbReference type="InterPro" id="IPR037219">
    <property type="entry name" value="Peptidase_M41-like"/>
</dbReference>
<dbReference type="PANTHER" id="PTHR23076">
    <property type="entry name" value="METALLOPROTEASE M41 FTSH"/>
    <property type="match status" value="1"/>
</dbReference>
<comment type="cofactor">
    <cofactor evidence="14">
        <name>Zn(2+)</name>
        <dbReference type="ChEBI" id="CHEBI:29105"/>
    </cofactor>
    <text evidence="14">Binds 1 zinc ion per subunit.</text>
</comment>
<keyword evidence="18" id="KW-0132">Cell division</keyword>
<evidence type="ECO:0000256" key="4">
    <source>
        <dbReference type="ARBA" id="ARBA00022670"/>
    </source>
</evidence>
<evidence type="ECO:0000256" key="16">
    <source>
        <dbReference type="SAM" id="MobiDB-lite"/>
    </source>
</evidence>
<keyword evidence="7 14" id="KW-0547">Nucleotide-binding</keyword>
<dbReference type="Pfam" id="PF17862">
    <property type="entry name" value="AAA_lid_3"/>
    <property type="match status" value="1"/>
</dbReference>
<dbReference type="NCBIfam" id="TIGR01241">
    <property type="entry name" value="FtsH_fam"/>
    <property type="match status" value="1"/>
</dbReference>
<organism evidence="18 19">
    <name type="scientific">Sphingobium lignivorans</name>
    <dbReference type="NCBI Taxonomy" id="2735886"/>
    <lineage>
        <taxon>Bacteria</taxon>
        <taxon>Pseudomonadati</taxon>
        <taxon>Pseudomonadota</taxon>
        <taxon>Alphaproteobacteria</taxon>
        <taxon>Sphingomonadales</taxon>
        <taxon>Sphingomonadaceae</taxon>
        <taxon>Sphingobium</taxon>
    </lineage>
</organism>
<keyword evidence="13 14" id="KW-0472">Membrane</keyword>
<evidence type="ECO:0000256" key="15">
    <source>
        <dbReference type="RuleBase" id="RU003651"/>
    </source>
</evidence>
<comment type="similarity">
    <text evidence="2 14">In the C-terminal section; belongs to the peptidase M41 family.</text>
</comment>
<accession>A0ABR6NG69</accession>
<dbReference type="InterPro" id="IPR011546">
    <property type="entry name" value="Pept_M41_FtsH_extracell"/>
</dbReference>
<dbReference type="Gene3D" id="1.10.8.60">
    <property type="match status" value="1"/>
</dbReference>
<evidence type="ECO:0000256" key="1">
    <source>
        <dbReference type="ARBA" id="ARBA00004370"/>
    </source>
</evidence>
<feature type="binding site" evidence="14">
    <location>
        <position position="506"/>
    </location>
    <ligand>
        <name>Zn(2+)</name>
        <dbReference type="ChEBI" id="CHEBI:29105"/>
        <note>catalytic</note>
    </ligand>
</feature>
<comment type="similarity">
    <text evidence="14">In the central section; belongs to the AAA ATPase family.</text>
</comment>
<name>A0ABR6NG69_9SPHN</name>
<keyword evidence="8 14" id="KW-0378">Hydrolase</keyword>
<keyword evidence="18" id="KW-0131">Cell cycle</keyword>
<dbReference type="GO" id="GO:0051301">
    <property type="term" value="P:cell division"/>
    <property type="evidence" value="ECO:0007669"/>
    <property type="project" value="UniProtKB-KW"/>
</dbReference>
<dbReference type="CDD" id="cd19501">
    <property type="entry name" value="RecA-like_FtsH"/>
    <property type="match status" value="1"/>
</dbReference>
<evidence type="ECO:0000256" key="9">
    <source>
        <dbReference type="ARBA" id="ARBA00022833"/>
    </source>
</evidence>
<dbReference type="SUPFAM" id="SSF52540">
    <property type="entry name" value="P-loop containing nucleoside triphosphate hydrolases"/>
    <property type="match status" value="1"/>
</dbReference>
<keyword evidence="12 14" id="KW-0482">Metalloprotease</keyword>
<reference evidence="18 19" key="1">
    <citation type="submission" date="2020-08" db="EMBL/GenBank/DDBJ databases">
        <title>Exploring microbial biodiversity for novel pathways involved in the catabolism of aromatic compounds derived from lignin.</title>
        <authorList>
            <person name="Elkins J."/>
        </authorList>
    </citation>
    <scope>NUCLEOTIDE SEQUENCE [LARGE SCALE GENOMIC DNA]</scope>
    <source>
        <strain evidence="18 19">B1D3A</strain>
    </source>
</reference>
<feature type="transmembrane region" description="Helical" evidence="14">
    <location>
        <begin position="12"/>
        <end position="33"/>
    </location>
</feature>
<dbReference type="SUPFAM" id="SSF140990">
    <property type="entry name" value="FtsH protease domain-like"/>
    <property type="match status" value="1"/>
</dbReference>
<keyword evidence="19" id="KW-1185">Reference proteome</keyword>
<dbReference type="InterPro" id="IPR005936">
    <property type="entry name" value="FtsH"/>
</dbReference>
<comment type="subcellular location">
    <subcellularLocation>
        <location evidence="14">Cell membrane</location>
        <topology evidence="14">Multi-pass membrane protein</topology>
        <orientation evidence="14">Cytoplasmic side</orientation>
    </subcellularLocation>
    <subcellularLocation>
        <location evidence="1">Membrane</location>
    </subcellularLocation>
</comment>
<evidence type="ECO:0000313" key="18">
    <source>
        <dbReference type="EMBL" id="MBB5986266.1"/>
    </source>
</evidence>
<keyword evidence="6 14" id="KW-0479">Metal-binding</keyword>
<dbReference type="InterPro" id="IPR000642">
    <property type="entry name" value="Peptidase_M41"/>
</dbReference>
<evidence type="ECO:0000256" key="7">
    <source>
        <dbReference type="ARBA" id="ARBA00022741"/>
    </source>
</evidence>
<comment type="subunit">
    <text evidence="14">Homohexamer.</text>
</comment>
<comment type="similarity">
    <text evidence="15">Belongs to the AAA ATPase family.</text>
</comment>
<feature type="binding site" evidence="14">
    <location>
        <position position="432"/>
    </location>
    <ligand>
        <name>Zn(2+)</name>
        <dbReference type="ChEBI" id="CHEBI:29105"/>
        <note>catalytic</note>
    </ligand>
</feature>
<evidence type="ECO:0000313" key="19">
    <source>
        <dbReference type="Proteomes" id="UP001138540"/>
    </source>
</evidence>
<evidence type="ECO:0000256" key="6">
    <source>
        <dbReference type="ARBA" id="ARBA00022723"/>
    </source>
</evidence>
<dbReference type="InterPro" id="IPR003959">
    <property type="entry name" value="ATPase_AAA_core"/>
</dbReference>
<feature type="region of interest" description="Disordered" evidence="16">
    <location>
        <begin position="614"/>
        <end position="649"/>
    </location>
</feature>
<dbReference type="GO" id="GO:0008233">
    <property type="term" value="F:peptidase activity"/>
    <property type="evidence" value="ECO:0007669"/>
    <property type="project" value="UniProtKB-KW"/>
</dbReference>
<evidence type="ECO:0000256" key="14">
    <source>
        <dbReference type="HAMAP-Rule" id="MF_01458"/>
    </source>
</evidence>
<dbReference type="InterPro" id="IPR003593">
    <property type="entry name" value="AAA+_ATPase"/>
</dbReference>
<dbReference type="GO" id="GO:0006508">
    <property type="term" value="P:proteolysis"/>
    <property type="evidence" value="ECO:0007669"/>
    <property type="project" value="UniProtKB-KW"/>
</dbReference>
<dbReference type="InterPro" id="IPR027417">
    <property type="entry name" value="P-loop_NTPase"/>
</dbReference>
<evidence type="ECO:0000256" key="12">
    <source>
        <dbReference type="ARBA" id="ARBA00023049"/>
    </source>
</evidence>
<dbReference type="InterPro" id="IPR041569">
    <property type="entry name" value="AAA_lid_3"/>
</dbReference>
<keyword evidence="4 14" id="KW-0645">Protease</keyword>
<dbReference type="PROSITE" id="PS00674">
    <property type="entry name" value="AAA"/>
    <property type="match status" value="1"/>
</dbReference>
<keyword evidence="9 14" id="KW-0862">Zinc</keyword>
<keyword evidence="11 14" id="KW-1133">Transmembrane helix</keyword>
<feature type="binding site" evidence="14">
    <location>
        <position position="428"/>
    </location>
    <ligand>
        <name>Zn(2+)</name>
        <dbReference type="ChEBI" id="CHEBI:29105"/>
        <note>catalytic</note>
    </ligand>
</feature>
<evidence type="ECO:0000256" key="13">
    <source>
        <dbReference type="ARBA" id="ARBA00023136"/>
    </source>
</evidence>
<proteinExistence type="inferred from homology"/>
<sequence length="649" mass="70929">MNDNKEPQGNPWIKSALILAGVFLALLMFVTVFDSKGMSAGKGTAIAYSDFRSRVEAGAVKEVAIAPDRITGVLKNDQRFTTYTVPDPQLTTLLDQNGVKFSGQPEEQPNFWMILLYQSLPFVLILGIAFFVLRQMQKGGGAGGAMGFGKSKAKLLTEKHGRVTFDDVAGIDEAREELQEIVEFLKDPSKFARLGGKIPKGALLVGSPGTGKTLLARAIAGEAGVPFFTISGSDFVEMFVGVGASRVRDMFEQAKKNAPCIVFIDEIDAVGRHRGAGLGNGNDEREQTLNQLLVEMDGFESNEGIIIIAATNRPDVLDPALLRPGRFDRQVVVPRPDIEGRVKILQVHMKKVPLAPDVDARAIARGTPGFSGADLANLVNEAALMAARRGKRLVANAEFESAKDKVMMGAERRSMVMTEDEKKMTAYHEAGHAIVALHEPASDPIHKATIIPRGRALGMVMRLPERDNYSYHRDKMYANLAVSMGGRVAEEIIFGYDKVSSGASSDIQYATRLARDMVTQWGMSDEMGPLQYEEPQGETFLGYSQSQRVHMSDETAQKIDKEIRRIVDAGYDRAHQLLKDHNDQLHLLANALLEFETLSGEEIKTLIEKGELVREGQTVRPQSVPTTGTSIPKTGRRKGPVADPAPQGV</sequence>
<dbReference type="EMBL" id="JACHKA010000001">
    <property type="protein sequence ID" value="MBB5986266.1"/>
    <property type="molecule type" value="Genomic_DNA"/>
</dbReference>